<dbReference type="Proteomes" id="UP000694392">
    <property type="component" value="Unplaced"/>
</dbReference>
<feature type="domain" description="AAA+ ATPase" evidence="5">
    <location>
        <begin position="29"/>
        <end position="281"/>
    </location>
</feature>
<accession>A0A8D0GFU4</accession>
<dbReference type="PANTHER" id="PTHR23359">
    <property type="entry name" value="NUCLEOTIDE KINASE"/>
    <property type="match status" value="1"/>
</dbReference>
<dbReference type="GO" id="GO:0005829">
    <property type="term" value="C:cytosol"/>
    <property type="evidence" value="ECO:0007669"/>
    <property type="project" value="Ensembl"/>
</dbReference>
<name>A0A8D0GFU4_SPHPU</name>
<dbReference type="GO" id="GO:0005524">
    <property type="term" value="F:ATP binding"/>
    <property type="evidence" value="ECO:0007669"/>
    <property type="project" value="InterPro"/>
</dbReference>
<feature type="compositionally biased region" description="Basic and acidic residues" evidence="4">
    <location>
        <begin position="566"/>
        <end position="579"/>
    </location>
</feature>
<feature type="domain" description="AAA+ ATPase" evidence="5">
    <location>
        <begin position="1180"/>
        <end position="1340"/>
    </location>
</feature>
<dbReference type="Pfam" id="PF00406">
    <property type="entry name" value="ADK"/>
    <property type="match status" value="3"/>
</dbReference>
<evidence type="ECO:0000256" key="3">
    <source>
        <dbReference type="ARBA" id="ARBA00022777"/>
    </source>
</evidence>
<reference evidence="6" key="2">
    <citation type="submission" date="2025-09" db="UniProtKB">
        <authorList>
            <consortium name="Ensembl"/>
        </authorList>
    </citation>
    <scope>IDENTIFICATION</scope>
</reference>
<feature type="region of interest" description="Disordered" evidence="4">
    <location>
        <begin position="685"/>
        <end position="721"/>
    </location>
</feature>
<reference evidence="6" key="1">
    <citation type="submission" date="2025-08" db="UniProtKB">
        <authorList>
            <consortium name="Ensembl"/>
        </authorList>
    </citation>
    <scope>IDENTIFICATION</scope>
</reference>
<dbReference type="InterPro" id="IPR027417">
    <property type="entry name" value="P-loop_NTPase"/>
</dbReference>
<evidence type="ECO:0000313" key="6">
    <source>
        <dbReference type="Ensembl" id="ENSSPUP00000006180.1"/>
    </source>
</evidence>
<keyword evidence="2" id="KW-0547">Nucleotide-binding</keyword>
<evidence type="ECO:0000256" key="2">
    <source>
        <dbReference type="ARBA" id="ARBA00022741"/>
    </source>
</evidence>
<dbReference type="SMART" id="SM00382">
    <property type="entry name" value="AAA"/>
    <property type="match status" value="3"/>
</dbReference>
<organism evidence="6 7">
    <name type="scientific">Sphenodon punctatus</name>
    <name type="common">Tuatara</name>
    <name type="synonym">Hatteria punctata</name>
    <dbReference type="NCBI Taxonomy" id="8508"/>
    <lineage>
        <taxon>Eukaryota</taxon>
        <taxon>Metazoa</taxon>
        <taxon>Chordata</taxon>
        <taxon>Craniata</taxon>
        <taxon>Vertebrata</taxon>
        <taxon>Euteleostomi</taxon>
        <taxon>Lepidosauria</taxon>
        <taxon>Sphenodontia</taxon>
        <taxon>Sphenodontidae</taxon>
        <taxon>Sphenodon</taxon>
    </lineage>
</organism>
<dbReference type="InterPro" id="IPR000850">
    <property type="entry name" value="Adenylat/UMP-CMP_kin"/>
</dbReference>
<dbReference type="GO" id="GO:0031965">
    <property type="term" value="C:nuclear membrane"/>
    <property type="evidence" value="ECO:0007669"/>
    <property type="project" value="Ensembl"/>
</dbReference>
<dbReference type="GeneTree" id="ENSGT00740000115564"/>
<feature type="region of interest" description="Disordered" evidence="4">
    <location>
        <begin position="494"/>
        <end position="579"/>
    </location>
</feature>
<dbReference type="Gene3D" id="3.40.50.300">
    <property type="entry name" value="P-loop containing nucleotide triphosphate hydrolases"/>
    <property type="match status" value="4"/>
</dbReference>
<dbReference type="InterPro" id="IPR003593">
    <property type="entry name" value="AAA+_ATPase"/>
</dbReference>
<keyword evidence="1" id="KW-0808">Transferase</keyword>
<keyword evidence="7" id="KW-1185">Reference proteome</keyword>
<sequence>MASQKEKQRYPFVDIYVEDEAEKTFLLSKPTCFLILGKPGTGKKTLARKLAQIWKCTLIEGKYHIDLKITYMHISHETVMLFIFLQSQELLLGGQSVPEELVAKMLLKKIESPEVDHFGYVLCDFPSLSEDYMTISEQIEYIRNLKLKPDFLINIKCPDYDLCQRLSGQKQHPETGHIYQRNEWDPDIIEKRKKKKKEQHKGGDGEDEEVEEEEEEEEQDEAIADALMLTEILPQLVQRPEDFLENAGERVNLYRDTMLYPLEDELFRTLASYKLVAPRYRWRRSRWGRACPVALKEGNIVMGLPDLAVSFLGRMYVLSSEAALRAFMLNPRPYLLPPMPLPPCKVLVYGPPLSGKSTVCNLIASKYKGKVLKISDSEVTADHPEVQVMVEEAVETAMHTPITLSAEVYAEVLEELTKKNKDRFPGAPEKGGWIVDNYPSTTEYWSALSEKGLIPDIVVSLKDTENYVQRAAECPTHSLQWRKGVSGEGQREILVGSKPQPSSSRAFPGSIPKPKKPRRPSHPLDSPASSDEEQEEVSSSQASEKESGSRRGKRARQGGTSTPAEVTEKEGEASEGEIKSDEDTRIFFYKKKSNLICSEITLPEFPEDGFPDVPEMDPIKEKVNLFMHDLQTLESAINELPLAQTAILEIAGRTPETLLNQTVQIMENPFKYHGWEIATEDLDEEADDLQAETEAAEEAEEEEQEENEDEEEIKKNEKKRQMGDTKHFCPVSLKELFILYPGISEHGAKYREKTYYFSSPENREKFLENPEEYVAHNEPLQAPPLRMFLLGVHGAGKTICGRWLADKLGIFHIQFEEHLQELIMQKTEKKVGPDFDEEAEEDYQVEMAALLQEMRVTSQVVPGTENEPEVVLTDEEEAIKANLVDNETLPYEVLDQIAYEWWTKEPIRSTGFILDGFPRTSDEAQYLADRGLCPDVAVFIQVEESDIIDRLLPPRLKKWQDKQNKKMDDKNKLKDLKTKIRVGAAANREDSESEQEDEDEEDIEGILEDEYPKEEDEGEDEEEEQETDAIERMKTEIAENYEADGNRVLAVQEDLEKLLIPQISISGGRKPHIVHYQLYNKLKDLVENRESIFEKCYPISMSLAHKMLVFSYKHPSSFGQWDPIKLSEGDSIKPFQNQDTPSFPVIHQQYIYFFTSKQNRETFMKNPIKYIRQPKPKPAVPVKIAIVGPPKSGKTTVAKKFASVYGLMRLSLGDAIRFVLINQPESELALMLKWHLHKGMSAPDELAAQALDVALMNHVCDTAGVIIDGYPLTKRQVNLLEAMRIIPVKIFELQLDAKEVFRRALLDKQSTDRPPYPIHDSSQILSVRNSCYKMHIDEIRAYYEDQHQNWCVVDAFHSKWWVWNKVLEEAQMITKEIQLYLHSNNVFNLQGVAAALIKAMNEVGCLKPKFPFLSVKKTALLFLAYHLKAFNPRSSDYVRKKYKKKLDKFIDHCELIPYLGTKMTRKYKEPQNRPIDFDHKLRIFFSLKYVDLASR</sequence>
<protein>
    <submittedName>
        <fullName evidence="6">Adenylate kinase 9</fullName>
    </submittedName>
</protein>
<feature type="compositionally biased region" description="Acidic residues" evidence="4">
    <location>
        <begin position="685"/>
        <end position="711"/>
    </location>
</feature>
<feature type="domain" description="AAA+ ATPase" evidence="5">
    <location>
        <begin position="342"/>
        <end position="851"/>
    </location>
</feature>
<feature type="region of interest" description="Disordered" evidence="4">
    <location>
        <begin position="983"/>
        <end position="1028"/>
    </location>
</feature>
<dbReference type="Pfam" id="PF13207">
    <property type="entry name" value="AAA_17"/>
    <property type="match status" value="1"/>
</dbReference>
<dbReference type="GO" id="GO:0004550">
    <property type="term" value="F:nucleoside diphosphate kinase activity"/>
    <property type="evidence" value="ECO:0007669"/>
    <property type="project" value="Ensembl"/>
</dbReference>
<dbReference type="GO" id="GO:0005654">
    <property type="term" value="C:nucleoplasm"/>
    <property type="evidence" value="ECO:0007669"/>
    <property type="project" value="Ensembl"/>
</dbReference>
<dbReference type="Ensembl" id="ENSSPUT00000006582.1">
    <property type="protein sequence ID" value="ENSSPUP00000006180.1"/>
    <property type="gene ID" value="ENSSPUG00000004674.1"/>
</dbReference>
<dbReference type="GO" id="GO:0015630">
    <property type="term" value="C:microtubule cytoskeleton"/>
    <property type="evidence" value="ECO:0007669"/>
    <property type="project" value="Ensembl"/>
</dbReference>
<evidence type="ECO:0000256" key="1">
    <source>
        <dbReference type="ARBA" id="ARBA00022679"/>
    </source>
</evidence>
<gene>
    <name evidence="6" type="primary">AK9</name>
</gene>
<feature type="compositionally biased region" description="Acidic residues" evidence="4">
    <location>
        <begin position="205"/>
        <end position="221"/>
    </location>
</feature>
<evidence type="ECO:0000256" key="4">
    <source>
        <dbReference type="SAM" id="MobiDB-lite"/>
    </source>
</evidence>
<feature type="region of interest" description="Disordered" evidence="4">
    <location>
        <begin position="193"/>
        <end position="221"/>
    </location>
</feature>
<feature type="compositionally biased region" description="Acidic residues" evidence="4">
    <location>
        <begin position="991"/>
        <end position="1028"/>
    </location>
</feature>
<evidence type="ECO:0000259" key="5">
    <source>
        <dbReference type="SMART" id="SM00382"/>
    </source>
</evidence>
<dbReference type="GO" id="GO:0050145">
    <property type="term" value="F:nucleoside monophosphate kinase activity"/>
    <property type="evidence" value="ECO:0007669"/>
    <property type="project" value="Ensembl"/>
</dbReference>
<feature type="compositionally biased region" description="Basic and acidic residues" evidence="4">
    <location>
        <begin position="712"/>
        <end position="721"/>
    </location>
</feature>
<proteinExistence type="predicted"/>
<keyword evidence="3" id="KW-0418">Kinase</keyword>
<dbReference type="SUPFAM" id="SSF52540">
    <property type="entry name" value="P-loop containing nucleoside triphosphate hydrolases"/>
    <property type="match status" value="4"/>
</dbReference>
<evidence type="ECO:0000313" key="7">
    <source>
        <dbReference type="Proteomes" id="UP000694392"/>
    </source>
</evidence>